<sequence>MTLNDQPAQLGPDITPIEKDGSKNRMVKKGHMMYLKPSNWLYGAVWILRVMIIAFWGSVIYNIYTLNFILFDELWLFFSILWTLVYYFIGILFSLYSLILTAKYKAKEYFDNKNGVYKIYQPEEDTDLNNEISDISSLQLIGYQKYHTERYYSKNSGSTSAVVLTAIFQLIIITSKGERKLVANFVKRSNAIRQSRRLSKFINKPLLNYTDHLESNDEAESKIGKMISSRHILHSTFKTKMCKKDILEEIEAADFSAKSLSKNTYILQKKQHYDTNFYGKHLPAKIKLTLEEFQEGTSISLKSIFRYEFLVYLGITLLISYILDWDNPYIHVLFIFLGIGWYFYRMYEKTNMAAIVELLVEEKEKLPILNPEYLHKKDKV</sequence>
<name>A0ABP7XA65_9FLAO</name>
<evidence type="ECO:0000313" key="3">
    <source>
        <dbReference type="Proteomes" id="UP001500459"/>
    </source>
</evidence>
<keyword evidence="1" id="KW-0472">Membrane</keyword>
<feature type="transmembrane region" description="Helical" evidence="1">
    <location>
        <begin position="40"/>
        <end position="64"/>
    </location>
</feature>
<dbReference type="Proteomes" id="UP001500459">
    <property type="component" value="Unassembled WGS sequence"/>
</dbReference>
<dbReference type="RefSeq" id="WP_344924498.1">
    <property type="nucleotide sequence ID" value="NZ_BAABCW010000001.1"/>
</dbReference>
<keyword evidence="1" id="KW-1133">Transmembrane helix</keyword>
<proteinExistence type="predicted"/>
<keyword evidence="1" id="KW-0812">Transmembrane</keyword>
<comment type="caution">
    <text evidence="2">The sequence shown here is derived from an EMBL/GenBank/DDBJ whole genome shotgun (WGS) entry which is preliminary data.</text>
</comment>
<evidence type="ECO:0000313" key="2">
    <source>
        <dbReference type="EMBL" id="GAA4108900.1"/>
    </source>
</evidence>
<keyword evidence="3" id="KW-1185">Reference proteome</keyword>
<reference evidence="3" key="1">
    <citation type="journal article" date="2019" name="Int. J. Syst. Evol. Microbiol.">
        <title>The Global Catalogue of Microorganisms (GCM) 10K type strain sequencing project: providing services to taxonomists for standard genome sequencing and annotation.</title>
        <authorList>
            <consortium name="The Broad Institute Genomics Platform"/>
            <consortium name="The Broad Institute Genome Sequencing Center for Infectious Disease"/>
            <person name="Wu L."/>
            <person name="Ma J."/>
        </authorList>
    </citation>
    <scope>NUCLEOTIDE SEQUENCE [LARGE SCALE GENOMIC DNA]</scope>
    <source>
        <strain evidence="3">JCM 17106</strain>
    </source>
</reference>
<dbReference type="EMBL" id="BAABCW010000001">
    <property type="protein sequence ID" value="GAA4108900.1"/>
    <property type="molecule type" value="Genomic_DNA"/>
</dbReference>
<feature type="transmembrane region" description="Helical" evidence="1">
    <location>
        <begin position="304"/>
        <end position="323"/>
    </location>
</feature>
<evidence type="ECO:0000256" key="1">
    <source>
        <dbReference type="SAM" id="Phobius"/>
    </source>
</evidence>
<protein>
    <submittedName>
        <fullName evidence="2">Uncharacterized protein</fullName>
    </submittedName>
</protein>
<organism evidence="2 3">
    <name type="scientific">Aquimarina addita</name>
    <dbReference type="NCBI Taxonomy" id="870485"/>
    <lineage>
        <taxon>Bacteria</taxon>
        <taxon>Pseudomonadati</taxon>
        <taxon>Bacteroidota</taxon>
        <taxon>Flavobacteriia</taxon>
        <taxon>Flavobacteriales</taxon>
        <taxon>Flavobacteriaceae</taxon>
        <taxon>Aquimarina</taxon>
    </lineage>
</organism>
<accession>A0ABP7XA65</accession>
<gene>
    <name evidence="2" type="ORF">GCM10022393_05280</name>
</gene>
<feature type="transmembrane region" description="Helical" evidence="1">
    <location>
        <begin position="329"/>
        <end position="344"/>
    </location>
</feature>
<feature type="transmembrane region" description="Helical" evidence="1">
    <location>
        <begin position="76"/>
        <end position="99"/>
    </location>
</feature>